<dbReference type="RefSeq" id="WP_060595311.1">
    <property type="nucleotide sequence ID" value="NZ_NXEG01000040.1"/>
</dbReference>
<comment type="subcellular location">
    <subcellularLocation>
        <location evidence="1">Cell membrane</location>
        <topology evidence="1">Multi-pass membrane protein</topology>
    </subcellularLocation>
</comment>
<dbReference type="GO" id="GO:0005886">
    <property type="term" value="C:plasma membrane"/>
    <property type="evidence" value="ECO:0007669"/>
    <property type="project" value="UniProtKB-SubCell"/>
</dbReference>
<evidence type="ECO:0000256" key="5">
    <source>
        <dbReference type="ARBA" id="ARBA00023136"/>
    </source>
</evidence>
<dbReference type="InterPro" id="IPR032689">
    <property type="entry name" value="TraG-D_C"/>
</dbReference>
<evidence type="ECO:0000256" key="2">
    <source>
        <dbReference type="ARBA" id="ARBA00022475"/>
    </source>
</evidence>
<feature type="region of interest" description="Disordered" evidence="6">
    <location>
        <begin position="606"/>
        <end position="635"/>
    </location>
</feature>
<proteinExistence type="predicted"/>
<evidence type="ECO:0000313" key="8">
    <source>
        <dbReference type="EMBL" id="CRY84631.1"/>
    </source>
</evidence>
<dbReference type="InterPro" id="IPR051539">
    <property type="entry name" value="T4SS-coupling_protein"/>
</dbReference>
<keyword evidence="3" id="KW-0812">Transmembrane</keyword>
<dbReference type="Gene3D" id="3.40.50.300">
    <property type="entry name" value="P-loop containing nucleotide triphosphate hydrolases"/>
    <property type="match status" value="1"/>
</dbReference>
<evidence type="ECO:0000256" key="4">
    <source>
        <dbReference type="ARBA" id="ARBA00022989"/>
    </source>
</evidence>
<organism evidence="8 9">
    <name type="scientific">Nocardia farcinica</name>
    <dbReference type="NCBI Taxonomy" id="37329"/>
    <lineage>
        <taxon>Bacteria</taxon>
        <taxon>Bacillati</taxon>
        <taxon>Actinomycetota</taxon>
        <taxon>Actinomycetes</taxon>
        <taxon>Mycobacteriales</taxon>
        <taxon>Nocardiaceae</taxon>
        <taxon>Nocardia</taxon>
    </lineage>
</organism>
<keyword evidence="5" id="KW-0472">Membrane</keyword>
<evidence type="ECO:0000259" key="7">
    <source>
        <dbReference type="Pfam" id="PF12696"/>
    </source>
</evidence>
<dbReference type="KEGG" id="nfr:ERS450000_06173"/>
<dbReference type="CDD" id="cd01127">
    <property type="entry name" value="TrwB_TraG_TraD_VirD4"/>
    <property type="match status" value="1"/>
</dbReference>
<name>A0A0H5PQG5_NOCFR</name>
<protein>
    <submittedName>
        <fullName evidence="8">Type IV secretory pathway, VirD4 components</fullName>
    </submittedName>
</protein>
<evidence type="ECO:0000256" key="3">
    <source>
        <dbReference type="ARBA" id="ARBA00022692"/>
    </source>
</evidence>
<feature type="compositionally biased region" description="Polar residues" evidence="6">
    <location>
        <begin position="533"/>
        <end position="545"/>
    </location>
</feature>
<geneLocation type="plasmid" evidence="8">
    <name>5</name>
</geneLocation>
<feature type="region of interest" description="Disordered" evidence="6">
    <location>
        <begin position="531"/>
        <end position="557"/>
    </location>
</feature>
<reference evidence="9" key="1">
    <citation type="submission" date="2015-03" db="EMBL/GenBank/DDBJ databases">
        <authorList>
            <consortium name="Pathogen Informatics"/>
        </authorList>
    </citation>
    <scope>NUCLEOTIDE SEQUENCE [LARGE SCALE GENOMIC DNA]</scope>
    <source>
        <strain evidence="9">NCTC11134</strain>
        <plasmid evidence="9">5</plasmid>
    </source>
</reference>
<dbReference type="PANTHER" id="PTHR37937:SF1">
    <property type="entry name" value="CONJUGATIVE TRANSFER: DNA TRANSPORT"/>
    <property type="match status" value="1"/>
</dbReference>
<keyword evidence="2" id="KW-1003">Cell membrane</keyword>
<feature type="domain" description="TraD/TraG TraM recognition site" evidence="7">
    <location>
        <begin position="448"/>
        <end position="569"/>
    </location>
</feature>
<dbReference type="SUPFAM" id="SSF52540">
    <property type="entry name" value="P-loop containing nucleoside triphosphate hydrolases"/>
    <property type="match status" value="1"/>
</dbReference>
<dbReference type="PANTHER" id="PTHR37937">
    <property type="entry name" value="CONJUGATIVE TRANSFER: DNA TRANSPORT"/>
    <property type="match status" value="1"/>
</dbReference>
<dbReference type="Pfam" id="PF12696">
    <property type="entry name" value="TraG-D_C"/>
    <property type="match status" value="1"/>
</dbReference>
<dbReference type="Proteomes" id="UP000057820">
    <property type="component" value="Plasmid 5"/>
</dbReference>
<sequence>MDRSVKAPGQNGFSEWAPVLVPGAVGGVIEAAGLSLRVGEYLYADTPQTDVPWNPIALGIHLATGQLEWTGAATGGAVTLAAGTAVTVAGSVWAWRATCRQCRKLADKRGQVSRLAGKAFGRTGIRKEAIDSQARYMARGKELADLSREAILGKARDLQVQLRAGDAPGVLIGRAVADGRELYASYEDLHLDIWGPRSGKSTSRVIPAVMEAPGAVVATSNKRDVVDATRGARGEQGQVWVFDPQGVASEPCTWYWDPIAWVLGEDGGAGAQERAAELAGHFAAGGEADKRDAFFDPEGEDLLAGLILAAAVDKKPITQVFEWVTSAHEDAPVRILRDAGFGLVAGALADQYQAPEKQRGGVFSTAKKMAACLKYARIQPWVCPPAKGDAPRKAFDAAQFVRSRDTLYPLSKEGKGSAGPLVTALCAAIAAAGEAEGTRHPGGRLPVPLLIVLDEAANIVRWADLPKQYSHFGSRGMVVMTILQSWAQGVRCWGHEGMTALWSAANVKVLGAGLDDAAFLRDRSELIGPHYELTTSTSRSHGQNGSRSTSTSRTSEVTLHASDLAALPKGRVVIFISGHRPTLGQAVPWMQRPYAAQVRAALDRAARATHPQPSEVRPHLRAVPSYPDELEGKSA</sequence>
<dbReference type="InterPro" id="IPR027417">
    <property type="entry name" value="P-loop_NTPase"/>
</dbReference>
<evidence type="ECO:0000256" key="6">
    <source>
        <dbReference type="SAM" id="MobiDB-lite"/>
    </source>
</evidence>
<keyword evidence="4" id="KW-1133">Transmembrane helix</keyword>
<keyword evidence="8" id="KW-0614">Plasmid</keyword>
<dbReference type="EMBL" id="LN868942">
    <property type="protein sequence ID" value="CRY84631.1"/>
    <property type="molecule type" value="Genomic_DNA"/>
</dbReference>
<feature type="compositionally biased region" description="Low complexity" evidence="6">
    <location>
        <begin position="546"/>
        <end position="555"/>
    </location>
</feature>
<dbReference type="AlphaFoldDB" id="A0A0H5PQG5"/>
<evidence type="ECO:0000313" key="9">
    <source>
        <dbReference type="Proteomes" id="UP000057820"/>
    </source>
</evidence>
<evidence type="ECO:0000256" key="1">
    <source>
        <dbReference type="ARBA" id="ARBA00004651"/>
    </source>
</evidence>
<gene>
    <name evidence="8" type="ORF">ERS450000_06173</name>
</gene>
<accession>A0A0H5PQG5</accession>